<organism evidence="2 3">
    <name type="scientific">Colletotrichum chrysophilum</name>
    <dbReference type="NCBI Taxonomy" id="1836956"/>
    <lineage>
        <taxon>Eukaryota</taxon>
        <taxon>Fungi</taxon>
        <taxon>Dikarya</taxon>
        <taxon>Ascomycota</taxon>
        <taxon>Pezizomycotina</taxon>
        <taxon>Sordariomycetes</taxon>
        <taxon>Hypocreomycetidae</taxon>
        <taxon>Glomerellales</taxon>
        <taxon>Glomerellaceae</taxon>
        <taxon>Colletotrichum</taxon>
        <taxon>Colletotrichum gloeosporioides species complex</taxon>
    </lineage>
</organism>
<protein>
    <submittedName>
        <fullName evidence="2">Uncharacterized protein</fullName>
    </submittedName>
</protein>
<name>A0AAD9AJI3_9PEZI</name>
<dbReference type="Proteomes" id="UP001243330">
    <property type="component" value="Unassembled WGS sequence"/>
</dbReference>
<gene>
    <name evidence="2" type="ORF">CCHR01_09260</name>
</gene>
<keyword evidence="3" id="KW-1185">Reference proteome</keyword>
<proteinExistence type="predicted"/>
<comment type="caution">
    <text evidence="2">The sequence shown here is derived from an EMBL/GenBank/DDBJ whole genome shotgun (WGS) entry which is preliminary data.</text>
</comment>
<reference evidence="2" key="1">
    <citation type="submission" date="2023-01" db="EMBL/GenBank/DDBJ databases">
        <title>Colletotrichum chrysophilum M932 genome sequence.</title>
        <authorList>
            <person name="Baroncelli R."/>
        </authorList>
    </citation>
    <scope>NUCLEOTIDE SEQUENCE</scope>
    <source>
        <strain evidence="2">M932</strain>
    </source>
</reference>
<dbReference type="AlphaFoldDB" id="A0AAD9AJI3"/>
<evidence type="ECO:0000256" key="1">
    <source>
        <dbReference type="SAM" id="MobiDB-lite"/>
    </source>
</evidence>
<sequence length="72" mass="7789">MKAVRRNTRRILASEWKEGRGAATSGGRFLEGVSVCLDFPFWCRRETEGSRNGKSNGNGNGNGPFASGLDVV</sequence>
<feature type="region of interest" description="Disordered" evidence="1">
    <location>
        <begin position="48"/>
        <end position="72"/>
    </location>
</feature>
<dbReference type="EMBL" id="JAQOWY010000181">
    <property type="protein sequence ID" value="KAK1848080.1"/>
    <property type="molecule type" value="Genomic_DNA"/>
</dbReference>
<evidence type="ECO:0000313" key="2">
    <source>
        <dbReference type="EMBL" id="KAK1848080.1"/>
    </source>
</evidence>
<evidence type="ECO:0000313" key="3">
    <source>
        <dbReference type="Proteomes" id="UP001243330"/>
    </source>
</evidence>
<accession>A0AAD9AJI3</accession>